<evidence type="ECO:0000256" key="1">
    <source>
        <dbReference type="SAM" id="MobiDB-lite"/>
    </source>
</evidence>
<comment type="caution">
    <text evidence="3">The sequence shown here is derived from an EMBL/GenBank/DDBJ whole genome shotgun (WGS) entry which is preliminary data.</text>
</comment>
<feature type="compositionally biased region" description="Polar residues" evidence="1">
    <location>
        <begin position="205"/>
        <end position="220"/>
    </location>
</feature>
<dbReference type="CTD" id="9820035"/>
<dbReference type="GeneID" id="9820035"/>
<feature type="compositionally biased region" description="Polar residues" evidence="1">
    <location>
        <begin position="159"/>
        <end position="174"/>
    </location>
</feature>
<feature type="chain" id="PRO_5025532984" evidence="2">
    <location>
        <begin position="21"/>
        <end position="283"/>
    </location>
</feature>
<dbReference type="KEGG" id="crq:GCK72_020455"/>
<name>A0A6A5GFC2_CAERE</name>
<keyword evidence="2" id="KW-0732">Signal</keyword>
<organism evidence="3 4">
    <name type="scientific">Caenorhabditis remanei</name>
    <name type="common">Caenorhabditis vulgaris</name>
    <dbReference type="NCBI Taxonomy" id="31234"/>
    <lineage>
        <taxon>Eukaryota</taxon>
        <taxon>Metazoa</taxon>
        <taxon>Ecdysozoa</taxon>
        <taxon>Nematoda</taxon>
        <taxon>Chromadorea</taxon>
        <taxon>Rhabditida</taxon>
        <taxon>Rhabditina</taxon>
        <taxon>Rhabditomorpha</taxon>
        <taxon>Rhabditoidea</taxon>
        <taxon>Rhabditidae</taxon>
        <taxon>Peloderinae</taxon>
        <taxon>Caenorhabditis</taxon>
    </lineage>
</organism>
<protein>
    <submittedName>
        <fullName evidence="3">Uncharacterized protein</fullName>
    </submittedName>
</protein>
<sequence length="283" mass="29618">MFRPLLTILAVLALTAHTSPGVFRYSHLRDGVCDTFSAQYKCPAVVKGAIPLLKNPETLPSACYNVRAICILEELSCPEISAEDSKKVAEACFIESGGGTTSRPSPTEEPEYTTASPPTGTTEDNSIHTTGTPPTPTSETEEPVHITLPDPGIPDSDHTTASPPTGTTDDNSIHTTGTPPTPTPETEEPVHTTLPDPGIPDSDHTTASPPTGTTDDNSIHTTGTPPTPTPEPEEQPHTILPDPGIPACTSPPPTTTTRDPNAPPPTQEGYVCGGPIDVTNMPN</sequence>
<dbReference type="EMBL" id="WUAV01000005">
    <property type="protein sequence ID" value="KAF1753898.1"/>
    <property type="molecule type" value="Genomic_DNA"/>
</dbReference>
<feature type="region of interest" description="Disordered" evidence="1">
    <location>
        <begin position="96"/>
        <end position="283"/>
    </location>
</feature>
<dbReference type="AlphaFoldDB" id="A0A6A5GFC2"/>
<reference evidence="3 4" key="1">
    <citation type="submission" date="2019-12" db="EMBL/GenBank/DDBJ databases">
        <title>Chromosome-level assembly of the Caenorhabditis remanei genome.</title>
        <authorList>
            <person name="Teterina A.A."/>
            <person name="Willis J.H."/>
            <person name="Phillips P.C."/>
        </authorList>
    </citation>
    <scope>NUCLEOTIDE SEQUENCE [LARGE SCALE GENOMIC DNA]</scope>
    <source>
        <strain evidence="3 4">PX506</strain>
        <tissue evidence="3">Whole organism</tissue>
    </source>
</reference>
<proteinExistence type="predicted"/>
<dbReference type="RefSeq" id="XP_003116156.2">
    <property type="nucleotide sequence ID" value="XM_003116108.2"/>
</dbReference>
<accession>A0A6A5GFC2</accession>
<gene>
    <name evidence="3" type="ORF">GCK72_020455</name>
</gene>
<evidence type="ECO:0000313" key="4">
    <source>
        <dbReference type="Proteomes" id="UP000483820"/>
    </source>
</evidence>
<dbReference type="PRINTS" id="PR01217">
    <property type="entry name" value="PRICHEXTENSN"/>
</dbReference>
<evidence type="ECO:0000313" key="3">
    <source>
        <dbReference type="EMBL" id="KAF1753898.1"/>
    </source>
</evidence>
<dbReference type="Proteomes" id="UP000483820">
    <property type="component" value="Chromosome V"/>
</dbReference>
<evidence type="ECO:0000256" key="2">
    <source>
        <dbReference type="SAM" id="SignalP"/>
    </source>
</evidence>
<feature type="compositionally biased region" description="Polar residues" evidence="1">
    <location>
        <begin position="113"/>
        <end position="128"/>
    </location>
</feature>
<feature type="signal peptide" evidence="2">
    <location>
        <begin position="1"/>
        <end position="20"/>
    </location>
</feature>